<dbReference type="GO" id="GO:0003677">
    <property type="term" value="F:DNA binding"/>
    <property type="evidence" value="ECO:0007669"/>
    <property type="project" value="UniProtKB-KW"/>
</dbReference>
<dbReference type="EMBL" id="MTZV01000004">
    <property type="protein sequence ID" value="PCE26416.1"/>
    <property type="molecule type" value="Genomic_DNA"/>
</dbReference>
<feature type="domain" description="Response regulatory" evidence="5">
    <location>
        <begin position="6"/>
        <end position="125"/>
    </location>
</feature>
<evidence type="ECO:0000256" key="1">
    <source>
        <dbReference type="ARBA" id="ARBA00022553"/>
    </source>
</evidence>
<evidence type="ECO:0000256" key="3">
    <source>
        <dbReference type="PROSITE-ProRule" id="PRU00169"/>
    </source>
</evidence>
<name>A0A2A4F1Z0_9BURK</name>
<sequence length="239" mass="25902">MQLPVKVALADDHPVLLLGVEQALQAFPDIKVVARARQSTDLIHVLQNTRCDVLVTDLAMPGGQYGDGLPLIVYLRRHFPKLPVVVLTMLENVALLKRLRDLGVLGIVSKSDALSHVGLAVLYTIRGSGYLSPAVAASLDASRLNSDDNAAEAMLSTRELEVVRLLVSGMTPTEIAGLLNRSIKTISTQKKAAMRKLGLAHDAQLFQYAQRSGLLNLSPHMHMSEIIDDQTSATWPAAE</sequence>
<dbReference type="Pfam" id="PF00072">
    <property type="entry name" value="Response_reg"/>
    <property type="match status" value="1"/>
</dbReference>
<dbReference type="InterPro" id="IPR058245">
    <property type="entry name" value="NreC/VraR/RcsB-like_REC"/>
</dbReference>
<dbReference type="PANTHER" id="PTHR43214">
    <property type="entry name" value="TWO-COMPONENT RESPONSE REGULATOR"/>
    <property type="match status" value="1"/>
</dbReference>
<feature type="modified residue" description="4-aspartylphosphate" evidence="3">
    <location>
        <position position="57"/>
    </location>
</feature>
<dbReference type="InterPro" id="IPR036388">
    <property type="entry name" value="WH-like_DNA-bd_sf"/>
</dbReference>
<dbReference type="PROSITE" id="PS50110">
    <property type="entry name" value="RESPONSE_REGULATORY"/>
    <property type="match status" value="1"/>
</dbReference>
<keyword evidence="1 3" id="KW-0597">Phosphoprotein</keyword>
<dbReference type="RefSeq" id="WP_096722726.1">
    <property type="nucleotide sequence ID" value="NZ_MTZV01000004.1"/>
</dbReference>
<evidence type="ECO:0000259" key="4">
    <source>
        <dbReference type="PROSITE" id="PS50043"/>
    </source>
</evidence>
<dbReference type="Gene3D" id="1.10.10.10">
    <property type="entry name" value="Winged helix-like DNA-binding domain superfamily/Winged helix DNA-binding domain"/>
    <property type="match status" value="1"/>
</dbReference>
<dbReference type="Pfam" id="PF00196">
    <property type="entry name" value="GerE"/>
    <property type="match status" value="1"/>
</dbReference>
<proteinExistence type="predicted"/>
<dbReference type="GO" id="GO:0006355">
    <property type="term" value="P:regulation of DNA-templated transcription"/>
    <property type="evidence" value="ECO:0007669"/>
    <property type="project" value="InterPro"/>
</dbReference>
<comment type="caution">
    <text evidence="6">The sequence shown here is derived from an EMBL/GenBank/DDBJ whole genome shotgun (WGS) entry which is preliminary data.</text>
</comment>
<dbReference type="GO" id="GO:0000160">
    <property type="term" value="P:phosphorelay signal transduction system"/>
    <property type="evidence" value="ECO:0007669"/>
    <property type="project" value="InterPro"/>
</dbReference>
<dbReference type="PRINTS" id="PR00038">
    <property type="entry name" value="HTHLUXR"/>
</dbReference>
<dbReference type="InterPro" id="IPR016032">
    <property type="entry name" value="Sig_transdc_resp-reg_C-effctor"/>
</dbReference>
<dbReference type="PROSITE" id="PS50043">
    <property type="entry name" value="HTH_LUXR_2"/>
    <property type="match status" value="1"/>
</dbReference>
<dbReference type="PANTHER" id="PTHR43214:SF17">
    <property type="entry name" value="TRANSCRIPTIONAL REGULATORY PROTEIN RCSB"/>
    <property type="match status" value="1"/>
</dbReference>
<feature type="domain" description="HTH luxR-type" evidence="4">
    <location>
        <begin position="148"/>
        <end position="213"/>
    </location>
</feature>
<dbReference type="CDD" id="cd06170">
    <property type="entry name" value="LuxR_C_like"/>
    <property type="match status" value="1"/>
</dbReference>
<dbReference type="SMART" id="SM00448">
    <property type="entry name" value="REC"/>
    <property type="match status" value="1"/>
</dbReference>
<keyword evidence="2 6" id="KW-0238">DNA-binding</keyword>
<dbReference type="InterPro" id="IPR001789">
    <property type="entry name" value="Sig_transdc_resp-reg_receiver"/>
</dbReference>
<dbReference type="InterPro" id="IPR039420">
    <property type="entry name" value="WalR-like"/>
</dbReference>
<accession>A0A2A4F1Z0</accession>
<gene>
    <name evidence="6" type="ORF">BWP39_18005</name>
</gene>
<dbReference type="Gene3D" id="3.40.50.2300">
    <property type="match status" value="1"/>
</dbReference>
<protein>
    <submittedName>
        <fullName evidence="6">DNA-binding response regulator</fullName>
    </submittedName>
</protein>
<organism evidence="6 7">
    <name type="scientific">Paraburkholderia acidicola</name>
    <dbReference type="NCBI Taxonomy" id="1912599"/>
    <lineage>
        <taxon>Bacteria</taxon>
        <taxon>Pseudomonadati</taxon>
        <taxon>Pseudomonadota</taxon>
        <taxon>Betaproteobacteria</taxon>
        <taxon>Burkholderiales</taxon>
        <taxon>Burkholderiaceae</taxon>
        <taxon>Paraburkholderia</taxon>
    </lineage>
</organism>
<dbReference type="SUPFAM" id="SSF52172">
    <property type="entry name" value="CheY-like"/>
    <property type="match status" value="1"/>
</dbReference>
<evidence type="ECO:0000313" key="6">
    <source>
        <dbReference type="EMBL" id="PCE26416.1"/>
    </source>
</evidence>
<dbReference type="AlphaFoldDB" id="A0A2A4F1Z0"/>
<dbReference type="OrthoDB" id="4313922at2"/>
<reference evidence="6 7" key="1">
    <citation type="submission" date="2017-01" db="EMBL/GenBank/DDBJ databases">
        <title>Whole-Genome Shotgun Sequencing of Two beta-Proteobacterial Species in Search of the Bulgecin Biosynthetic Cluster.</title>
        <authorList>
            <person name="Horsman M.E."/>
            <person name="Marous D.R."/>
            <person name="Li R."/>
            <person name="Oliver R.A."/>
            <person name="Byun B."/>
            <person name="Emrich S.J."/>
            <person name="Boggess B."/>
            <person name="Townsend C.A."/>
            <person name="Mobashery S."/>
        </authorList>
    </citation>
    <scope>NUCLEOTIDE SEQUENCE [LARGE SCALE GENOMIC DNA]</scope>
    <source>
        <strain evidence="6 7">ATCC 31363</strain>
    </source>
</reference>
<dbReference type="SUPFAM" id="SSF46894">
    <property type="entry name" value="C-terminal effector domain of the bipartite response regulators"/>
    <property type="match status" value="1"/>
</dbReference>
<dbReference type="CDD" id="cd17535">
    <property type="entry name" value="REC_NarL-like"/>
    <property type="match status" value="1"/>
</dbReference>
<evidence type="ECO:0000259" key="5">
    <source>
        <dbReference type="PROSITE" id="PS50110"/>
    </source>
</evidence>
<dbReference type="InterPro" id="IPR011006">
    <property type="entry name" value="CheY-like_superfamily"/>
</dbReference>
<dbReference type="InterPro" id="IPR000792">
    <property type="entry name" value="Tscrpt_reg_LuxR_C"/>
</dbReference>
<dbReference type="Proteomes" id="UP000218022">
    <property type="component" value="Unassembled WGS sequence"/>
</dbReference>
<dbReference type="SMART" id="SM00421">
    <property type="entry name" value="HTH_LUXR"/>
    <property type="match status" value="1"/>
</dbReference>
<evidence type="ECO:0000313" key="7">
    <source>
        <dbReference type="Proteomes" id="UP000218022"/>
    </source>
</evidence>
<evidence type="ECO:0000256" key="2">
    <source>
        <dbReference type="ARBA" id="ARBA00023125"/>
    </source>
</evidence>